<keyword evidence="3" id="KW-1185">Reference proteome</keyword>
<dbReference type="PhylomeDB" id="B8LVQ3"/>
<reference evidence="3" key="1">
    <citation type="journal article" date="2015" name="Genome Announc.">
        <title>Genome sequence of the AIDS-associated pathogen Penicillium marneffei (ATCC18224) and its near taxonomic relative Talaromyces stipitatus (ATCC10500).</title>
        <authorList>
            <person name="Nierman W.C."/>
            <person name="Fedorova-Abrams N.D."/>
            <person name="Andrianopoulos A."/>
        </authorList>
    </citation>
    <scope>NUCLEOTIDE SEQUENCE [LARGE SCALE GENOMIC DNA]</scope>
    <source>
        <strain evidence="3">ATCC 10500 / CBS 375.48 / QM 6759 / NRRL 1006</strain>
    </source>
</reference>
<dbReference type="EMBL" id="EQ962652">
    <property type="protein sequence ID" value="EED24183.1"/>
    <property type="molecule type" value="Genomic_DNA"/>
</dbReference>
<sequence length="144" mass="16317">MASLKSKRESAPRNSFRASSAQRRVATDPVNPVRLRPLSLGASVITTNNIEESQDQQRRVIKQGAECDLDLFKGRMLYLKQDAIDIASIIPEEPQIEVNVIYFCQLGFNIPIPFDNIGRVTYTGSGGTWEQVFKDERMRELDEN</sequence>
<name>B8LVQ3_TALSN</name>
<dbReference type="STRING" id="441959.B8LVQ3"/>
<dbReference type="GeneID" id="8099994"/>
<gene>
    <name evidence="2" type="ORF">TSTA_075550</name>
</gene>
<dbReference type="eggNOG" id="KOG0221">
    <property type="taxonomic scope" value="Eukaryota"/>
</dbReference>
<evidence type="ECO:0000256" key="1">
    <source>
        <dbReference type="SAM" id="MobiDB-lite"/>
    </source>
</evidence>
<dbReference type="VEuPathDB" id="FungiDB:TSTA_075550"/>
<evidence type="ECO:0000313" key="3">
    <source>
        <dbReference type="Proteomes" id="UP000001745"/>
    </source>
</evidence>
<dbReference type="InParanoid" id="B8LVQ3"/>
<dbReference type="AlphaFoldDB" id="B8LVQ3"/>
<feature type="region of interest" description="Disordered" evidence="1">
    <location>
        <begin position="1"/>
        <end position="29"/>
    </location>
</feature>
<dbReference type="RefSeq" id="XP_002341570.1">
    <property type="nucleotide sequence ID" value="XM_002341529.1"/>
</dbReference>
<accession>B8LVQ3</accession>
<dbReference type="HOGENOM" id="CLU_1797744_0_0_1"/>
<organism evidence="2 3">
    <name type="scientific">Talaromyces stipitatus (strain ATCC 10500 / CBS 375.48 / QM 6759 / NRRL 1006)</name>
    <name type="common">Penicillium stipitatum</name>
    <dbReference type="NCBI Taxonomy" id="441959"/>
    <lineage>
        <taxon>Eukaryota</taxon>
        <taxon>Fungi</taxon>
        <taxon>Dikarya</taxon>
        <taxon>Ascomycota</taxon>
        <taxon>Pezizomycotina</taxon>
        <taxon>Eurotiomycetes</taxon>
        <taxon>Eurotiomycetidae</taxon>
        <taxon>Eurotiales</taxon>
        <taxon>Trichocomaceae</taxon>
        <taxon>Talaromyces</taxon>
        <taxon>Talaromyces sect. Talaromyces</taxon>
    </lineage>
</organism>
<dbReference type="Proteomes" id="UP000001745">
    <property type="component" value="Unassembled WGS sequence"/>
</dbReference>
<proteinExistence type="predicted"/>
<feature type="compositionally biased region" description="Basic and acidic residues" evidence="1">
    <location>
        <begin position="1"/>
        <end position="11"/>
    </location>
</feature>
<evidence type="ECO:0000313" key="2">
    <source>
        <dbReference type="EMBL" id="EED24183.1"/>
    </source>
</evidence>
<protein>
    <submittedName>
        <fullName evidence="2">Uncharacterized protein</fullName>
    </submittedName>
</protein>
<feature type="compositionally biased region" description="Polar residues" evidence="1">
    <location>
        <begin position="12"/>
        <end position="22"/>
    </location>
</feature>
<dbReference type="OrthoDB" id="29596at2759"/>